<dbReference type="InterPro" id="IPR036291">
    <property type="entry name" value="NAD(P)-bd_dom_sf"/>
</dbReference>
<dbReference type="Gene3D" id="3.40.50.720">
    <property type="entry name" value="NAD(P)-binding Rossmann-like Domain"/>
    <property type="match status" value="1"/>
</dbReference>
<dbReference type="AlphaFoldDB" id="A0A560H6F3"/>
<dbReference type="PANTHER" id="PTHR43477">
    <property type="entry name" value="DIHYDROANTICAPSIN 7-DEHYDROGENASE"/>
    <property type="match status" value="1"/>
</dbReference>
<gene>
    <name evidence="4" type="ORF">FBZ90_107300</name>
</gene>
<reference evidence="4 5" key="1">
    <citation type="submission" date="2019-06" db="EMBL/GenBank/DDBJ databases">
        <title>Genomic Encyclopedia of Type Strains, Phase IV (KMG-V): Genome sequencing to study the core and pangenomes of soil and plant-associated prokaryotes.</title>
        <authorList>
            <person name="Whitman W."/>
        </authorList>
    </citation>
    <scope>NUCLEOTIDE SEQUENCE [LARGE SCALE GENOMIC DNA]</scope>
    <source>
        <strain evidence="4 5">BR 11622</strain>
    </source>
</reference>
<organism evidence="4 5">
    <name type="scientific">Nitrospirillum amazonense</name>
    <dbReference type="NCBI Taxonomy" id="28077"/>
    <lineage>
        <taxon>Bacteria</taxon>
        <taxon>Pseudomonadati</taxon>
        <taxon>Pseudomonadota</taxon>
        <taxon>Alphaproteobacteria</taxon>
        <taxon>Rhodospirillales</taxon>
        <taxon>Azospirillaceae</taxon>
        <taxon>Nitrospirillum</taxon>
    </lineage>
</organism>
<dbReference type="EMBL" id="VITR01000007">
    <property type="protein sequence ID" value="TWB41922.1"/>
    <property type="molecule type" value="Genomic_DNA"/>
</dbReference>
<comment type="caution">
    <text evidence="4">The sequence shown here is derived from an EMBL/GenBank/DDBJ whole genome shotgun (WGS) entry which is preliminary data.</text>
</comment>
<evidence type="ECO:0000313" key="5">
    <source>
        <dbReference type="Proteomes" id="UP000315751"/>
    </source>
</evidence>
<proteinExistence type="inferred from homology"/>
<protein>
    <recommendedName>
        <fullName evidence="3">Ketoreductase domain-containing protein</fullName>
    </recommendedName>
</protein>
<evidence type="ECO:0000259" key="3">
    <source>
        <dbReference type="SMART" id="SM00822"/>
    </source>
</evidence>
<dbReference type="FunFam" id="3.40.50.720:FF:000084">
    <property type="entry name" value="Short-chain dehydrogenase reductase"/>
    <property type="match status" value="1"/>
</dbReference>
<dbReference type="Proteomes" id="UP000315751">
    <property type="component" value="Unassembled WGS sequence"/>
</dbReference>
<dbReference type="RefSeq" id="WP_145733066.1">
    <property type="nucleotide sequence ID" value="NZ_VITR01000007.1"/>
</dbReference>
<evidence type="ECO:0000256" key="2">
    <source>
        <dbReference type="ARBA" id="ARBA00023002"/>
    </source>
</evidence>
<keyword evidence="5" id="KW-1185">Reference proteome</keyword>
<dbReference type="OrthoDB" id="9793325at2"/>
<dbReference type="SUPFAM" id="SSF51735">
    <property type="entry name" value="NAD(P)-binding Rossmann-fold domains"/>
    <property type="match status" value="1"/>
</dbReference>
<dbReference type="SMART" id="SM00822">
    <property type="entry name" value="PKS_KR"/>
    <property type="match status" value="1"/>
</dbReference>
<keyword evidence="2" id="KW-0560">Oxidoreductase</keyword>
<sequence>MARKLDGKVAVVTGGTSGIGLATAKAFAAEGARVFITGRRAPELQAAVAAIGPNAIGVQADSAKAEDLNRLYEQVKAQAGRIDVLFANAGGGTMLPLGQITEEHYDDIFGRNVKAVLFTVQKALPLLVDGASVILTGSTAGSTGTPAFSVYSASKAAVRSLARGWTLDLKGRGIRVNVLSPGPIRTPGLVELAGPDAAQQQGLLDYMASQVPLGRVGEPEEIAKAALFLASSDSSFVAGAELFADGGLAQV</sequence>
<feature type="domain" description="Ketoreductase" evidence="3">
    <location>
        <begin position="8"/>
        <end position="187"/>
    </location>
</feature>
<evidence type="ECO:0000256" key="1">
    <source>
        <dbReference type="ARBA" id="ARBA00006484"/>
    </source>
</evidence>
<name>A0A560H6F3_9PROT</name>
<dbReference type="InterPro" id="IPR002347">
    <property type="entry name" value="SDR_fam"/>
</dbReference>
<dbReference type="Pfam" id="PF13561">
    <property type="entry name" value="adh_short_C2"/>
    <property type="match status" value="1"/>
</dbReference>
<dbReference type="CDD" id="cd05233">
    <property type="entry name" value="SDR_c"/>
    <property type="match status" value="1"/>
</dbReference>
<accession>A0A560H6F3</accession>
<dbReference type="PANTHER" id="PTHR43477:SF1">
    <property type="entry name" value="DIHYDROANTICAPSIN 7-DEHYDROGENASE"/>
    <property type="match status" value="1"/>
</dbReference>
<comment type="similarity">
    <text evidence="1">Belongs to the short-chain dehydrogenases/reductases (SDR) family.</text>
</comment>
<dbReference type="InterPro" id="IPR057326">
    <property type="entry name" value="KR_dom"/>
</dbReference>
<dbReference type="PRINTS" id="PR00081">
    <property type="entry name" value="GDHRDH"/>
</dbReference>
<dbReference type="GO" id="GO:0016491">
    <property type="term" value="F:oxidoreductase activity"/>
    <property type="evidence" value="ECO:0007669"/>
    <property type="project" value="UniProtKB-KW"/>
</dbReference>
<dbReference type="InterPro" id="IPR051122">
    <property type="entry name" value="SDR_DHRS6-like"/>
</dbReference>
<evidence type="ECO:0000313" key="4">
    <source>
        <dbReference type="EMBL" id="TWB41922.1"/>
    </source>
</evidence>